<feature type="transmembrane region" description="Helical" evidence="10">
    <location>
        <begin position="183"/>
        <end position="215"/>
    </location>
</feature>
<proteinExistence type="predicted"/>
<feature type="transmembrane region" description="Helical" evidence="10">
    <location>
        <begin position="111"/>
        <end position="128"/>
    </location>
</feature>
<dbReference type="InterPro" id="IPR008333">
    <property type="entry name" value="Cbr1-like_FAD-bd_dom"/>
</dbReference>
<dbReference type="SUPFAM" id="SSF63380">
    <property type="entry name" value="Riboflavin synthase domain-like"/>
    <property type="match status" value="1"/>
</dbReference>
<dbReference type="InterPro" id="IPR017938">
    <property type="entry name" value="Riboflavin_synthase-like_b-brl"/>
</dbReference>
<dbReference type="InterPro" id="IPR006058">
    <property type="entry name" value="2Fe2S_fd_BS"/>
</dbReference>
<keyword evidence="10" id="KW-0472">Membrane</keyword>
<dbReference type="InterPro" id="IPR001433">
    <property type="entry name" value="OxRdtase_FAD/NAD-bd"/>
</dbReference>
<evidence type="ECO:0000256" key="6">
    <source>
        <dbReference type="ARBA" id="ARBA00023002"/>
    </source>
</evidence>
<evidence type="ECO:0000256" key="9">
    <source>
        <dbReference type="SAM" id="MobiDB-lite"/>
    </source>
</evidence>
<evidence type="ECO:0000256" key="2">
    <source>
        <dbReference type="ARBA" id="ARBA00022630"/>
    </source>
</evidence>
<dbReference type="InterPro" id="IPR036010">
    <property type="entry name" value="2Fe-2S_ferredoxin-like_sf"/>
</dbReference>
<dbReference type="PROSITE" id="PS51085">
    <property type="entry name" value="2FE2S_FER_2"/>
    <property type="match status" value="1"/>
</dbReference>
<dbReference type="PROSITE" id="PS00197">
    <property type="entry name" value="2FE2S_FER_1"/>
    <property type="match status" value="1"/>
</dbReference>
<evidence type="ECO:0000256" key="8">
    <source>
        <dbReference type="ARBA" id="ARBA00023014"/>
    </source>
</evidence>
<keyword evidence="14" id="KW-1185">Reference proteome</keyword>
<accession>A0ABV9ZCP0</accession>
<keyword evidence="8" id="KW-0411">Iron-sulfur</keyword>
<keyword evidence="2" id="KW-0285">Flavoprotein</keyword>
<feature type="region of interest" description="Disordered" evidence="9">
    <location>
        <begin position="1"/>
        <end position="22"/>
    </location>
</feature>
<keyword evidence="6 13" id="KW-0560">Oxidoreductase</keyword>
<dbReference type="EC" id="1.14.19.-" evidence="13"/>
<comment type="caution">
    <text evidence="13">The sequence shown here is derived from an EMBL/GenBank/DDBJ whole genome shotgun (WGS) entry which is preliminary data.</text>
</comment>
<dbReference type="InterPro" id="IPR005804">
    <property type="entry name" value="FA_desaturase_dom"/>
</dbReference>
<evidence type="ECO:0000313" key="13">
    <source>
        <dbReference type="EMBL" id="MFC5137908.1"/>
    </source>
</evidence>
<keyword evidence="10" id="KW-0812">Transmembrane</keyword>
<dbReference type="Gene3D" id="2.40.30.10">
    <property type="entry name" value="Translation factors"/>
    <property type="match status" value="1"/>
</dbReference>
<evidence type="ECO:0000256" key="4">
    <source>
        <dbReference type="ARBA" id="ARBA00022723"/>
    </source>
</evidence>
<dbReference type="Gene3D" id="3.10.20.30">
    <property type="match status" value="1"/>
</dbReference>
<evidence type="ECO:0000313" key="14">
    <source>
        <dbReference type="Proteomes" id="UP001596175"/>
    </source>
</evidence>
<evidence type="ECO:0000256" key="10">
    <source>
        <dbReference type="SAM" id="Phobius"/>
    </source>
</evidence>
<evidence type="ECO:0000259" key="12">
    <source>
        <dbReference type="PROSITE" id="PS51384"/>
    </source>
</evidence>
<dbReference type="RefSeq" id="WP_378020107.1">
    <property type="nucleotide sequence ID" value="NZ_JBHSKG010000002.1"/>
</dbReference>
<dbReference type="InterPro" id="IPR039261">
    <property type="entry name" value="FNR_nucleotide-bd"/>
</dbReference>
<dbReference type="InterPro" id="IPR017927">
    <property type="entry name" value="FAD-bd_FR_type"/>
</dbReference>
<dbReference type="CDD" id="cd06214">
    <property type="entry name" value="PA_degradation_oxidoreductase_like"/>
    <property type="match status" value="1"/>
</dbReference>
<gene>
    <name evidence="13" type="ORF">ACFPK1_06675</name>
</gene>
<reference evidence="14" key="1">
    <citation type="journal article" date="2019" name="Int. J. Syst. Evol. Microbiol.">
        <title>The Global Catalogue of Microorganisms (GCM) 10K type strain sequencing project: providing services to taxonomists for standard genome sequencing and annotation.</title>
        <authorList>
            <consortium name="The Broad Institute Genomics Platform"/>
            <consortium name="The Broad Institute Genome Sequencing Center for Infectious Disease"/>
            <person name="Wu L."/>
            <person name="Ma J."/>
        </authorList>
    </citation>
    <scope>NUCLEOTIDE SEQUENCE [LARGE SCALE GENOMIC DNA]</scope>
    <source>
        <strain evidence="14">XZYJ18</strain>
    </source>
</reference>
<evidence type="ECO:0000256" key="5">
    <source>
        <dbReference type="ARBA" id="ARBA00022827"/>
    </source>
</evidence>
<dbReference type="Pfam" id="PF00111">
    <property type="entry name" value="Fer2"/>
    <property type="match status" value="1"/>
</dbReference>
<keyword evidence="3" id="KW-0001">2Fe-2S</keyword>
<dbReference type="PANTHER" id="PTHR47354:SF8">
    <property type="entry name" value="1,2-PHENYLACETYL-COA EPOXIDASE, SUBUNIT E"/>
    <property type="match status" value="1"/>
</dbReference>
<dbReference type="Pfam" id="PF00175">
    <property type="entry name" value="NAD_binding_1"/>
    <property type="match status" value="1"/>
</dbReference>
<feature type="domain" description="FAD-binding FR-type" evidence="12">
    <location>
        <begin position="332"/>
        <end position="442"/>
    </location>
</feature>
<sequence length="695" mass="74791">MTADAREREAPRRVLSEDESAAVRRGVPDPGIPLPTVALPTLTLWVASLALWVGAAVLALAALDGEVSRWWLAATVPAQALVTFTMFTVLHEATHHAAGRWRWVNDVLGRLSIPFVAAWATFPLVRYIHIEHHRHTNEDVLVDPDAWVEGGPSWQRPLRWLAIDGWYFRFYGPRMARRPRREVAGAVVNLAVVVAVAVALVATGHGLALLLLYLVPQRLGIGVLAWWFDWLPHHDLGVTARTDRFRATRVRVGREWLMTPVMLYQNYHLVHHIHPTIPFYRYVRAWENTRDDYLARDVPIATAWGTELTPAEYRAWRGLTDGMALPAGEVRPGFHRLRVSEVQHAAADALAVTFTVPDELAATFAHRAGQHVTVRAWLDRADGDGREEVRRTYSVCSAAGSGVLRIGVRVVPGGRFSTWADRELAAGDTLEVAGPSGTFTPEPPPGLTSGRRVVAVAAGSGITPVLPIVAGVLDAEPASRVTLLVGNRDAASTMFADELSMLVARAEGRLRLVHVRSREGAAGDDRPVDAVRWETVEAGRIDVDRVLGRVPRPAEVAAWFLCGPAELADALADALVGHGVAAERVHREHFTGAAPAEPVEDAVAATVAVTLDGETAEVGCGADETVLDAAIGAGLDAPYSCAGGACGTCAATLTEGTVHMAVRHALSDAEVAAGRVLTCQARPTSATVAVDYDGG</sequence>
<dbReference type="Pfam" id="PF00970">
    <property type="entry name" value="FAD_binding_6"/>
    <property type="match status" value="1"/>
</dbReference>
<dbReference type="PRINTS" id="PR00406">
    <property type="entry name" value="CYTB5RDTASE"/>
</dbReference>
<dbReference type="SUPFAM" id="SSF52343">
    <property type="entry name" value="Ferredoxin reductase-like, C-terminal NADP-linked domain"/>
    <property type="match status" value="1"/>
</dbReference>
<keyword evidence="10" id="KW-1133">Transmembrane helix</keyword>
<dbReference type="GO" id="GO:0016491">
    <property type="term" value="F:oxidoreductase activity"/>
    <property type="evidence" value="ECO:0007669"/>
    <property type="project" value="UniProtKB-KW"/>
</dbReference>
<dbReference type="Proteomes" id="UP001596175">
    <property type="component" value="Unassembled WGS sequence"/>
</dbReference>
<keyword evidence="7" id="KW-0408">Iron</keyword>
<evidence type="ECO:0000256" key="7">
    <source>
        <dbReference type="ARBA" id="ARBA00023004"/>
    </source>
</evidence>
<keyword evidence="5" id="KW-0274">FAD</keyword>
<keyword evidence="4" id="KW-0479">Metal-binding</keyword>
<feature type="domain" description="2Fe-2S ferredoxin-type" evidence="11">
    <location>
        <begin position="605"/>
        <end position="695"/>
    </location>
</feature>
<dbReference type="EMBL" id="JBHSKG010000002">
    <property type="protein sequence ID" value="MFC5137908.1"/>
    <property type="molecule type" value="Genomic_DNA"/>
</dbReference>
<dbReference type="InterPro" id="IPR001041">
    <property type="entry name" value="2Fe-2S_ferredoxin-type"/>
</dbReference>
<protein>
    <submittedName>
        <fullName evidence="13">Fatty acid desaturase</fullName>
        <ecNumber evidence="13">1.14.19.-</ecNumber>
    </submittedName>
</protein>
<dbReference type="Pfam" id="PF00487">
    <property type="entry name" value="FA_desaturase"/>
    <property type="match status" value="1"/>
</dbReference>
<dbReference type="CDD" id="cd00207">
    <property type="entry name" value="fer2"/>
    <property type="match status" value="1"/>
</dbReference>
<dbReference type="PROSITE" id="PS51384">
    <property type="entry name" value="FAD_FR"/>
    <property type="match status" value="1"/>
</dbReference>
<feature type="transmembrane region" description="Helical" evidence="10">
    <location>
        <begin position="42"/>
        <end position="63"/>
    </location>
</feature>
<organism evidence="13 14">
    <name type="scientific">Actinomycetospora rhizophila</name>
    <dbReference type="NCBI Taxonomy" id="1416876"/>
    <lineage>
        <taxon>Bacteria</taxon>
        <taxon>Bacillati</taxon>
        <taxon>Actinomycetota</taxon>
        <taxon>Actinomycetes</taxon>
        <taxon>Pseudonocardiales</taxon>
        <taxon>Pseudonocardiaceae</taxon>
        <taxon>Actinomycetospora</taxon>
    </lineage>
</organism>
<dbReference type="PANTHER" id="PTHR47354">
    <property type="entry name" value="NADH OXIDOREDUCTASE HCR"/>
    <property type="match status" value="1"/>
</dbReference>
<evidence type="ECO:0000259" key="11">
    <source>
        <dbReference type="PROSITE" id="PS51085"/>
    </source>
</evidence>
<feature type="compositionally biased region" description="Basic and acidic residues" evidence="9">
    <location>
        <begin position="1"/>
        <end position="16"/>
    </location>
</feature>
<name>A0ABV9ZCP0_9PSEU</name>
<evidence type="ECO:0000256" key="1">
    <source>
        <dbReference type="ARBA" id="ARBA00001974"/>
    </source>
</evidence>
<dbReference type="InterPro" id="IPR012675">
    <property type="entry name" value="Beta-grasp_dom_sf"/>
</dbReference>
<dbReference type="Gene3D" id="3.40.50.80">
    <property type="entry name" value="Nucleotide-binding domain of ferredoxin-NADP reductase (FNR) module"/>
    <property type="match status" value="1"/>
</dbReference>
<comment type="cofactor">
    <cofactor evidence="1">
        <name>FAD</name>
        <dbReference type="ChEBI" id="CHEBI:57692"/>
    </cofactor>
</comment>
<evidence type="ECO:0000256" key="3">
    <source>
        <dbReference type="ARBA" id="ARBA00022714"/>
    </source>
</evidence>
<feature type="transmembrane region" description="Helical" evidence="10">
    <location>
        <begin position="70"/>
        <end position="91"/>
    </location>
</feature>
<dbReference type="InterPro" id="IPR050415">
    <property type="entry name" value="MRET"/>
</dbReference>
<dbReference type="SUPFAM" id="SSF54292">
    <property type="entry name" value="2Fe-2S ferredoxin-like"/>
    <property type="match status" value="1"/>
</dbReference>